<dbReference type="Proteomes" id="UP000000377">
    <property type="component" value="Chromosome"/>
</dbReference>
<evidence type="ECO:0000256" key="5">
    <source>
        <dbReference type="ARBA" id="ARBA00022692"/>
    </source>
</evidence>
<evidence type="ECO:0000256" key="2">
    <source>
        <dbReference type="ARBA" id="ARBA00010735"/>
    </source>
</evidence>
<keyword evidence="4" id="KW-1003">Cell membrane</keyword>
<dbReference type="PANTHER" id="PTHR34979">
    <property type="entry name" value="INNER MEMBRANE PROTEIN YGAZ"/>
    <property type="match status" value="1"/>
</dbReference>
<evidence type="ECO:0000256" key="7">
    <source>
        <dbReference type="ARBA" id="ARBA00023136"/>
    </source>
</evidence>
<feature type="transmembrane region" description="Helical" evidence="9">
    <location>
        <begin position="116"/>
        <end position="147"/>
    </location>
</feature>
<dbReference type="GO" id="GO:1903785">
    <property type="term" value="P:L-valine transmembrane transport"/>
    <property type="evidence" value="ECO:0007669"/>
    <property type="project" value="TreeGrafter"/>
</dbReference>
<accession>D7BZ81</accession>
<dbReference type="HOGENOM" id="CLU_065777_0_1_11"/>
<name>D7BZ81_STRBB</name>
<keyword evidence="7 9" id="KW-0472">Membrane</keyword>
<feature type="compositionally biased region" description="Gly residues" evidence="8">
    <location>
        <begin position="151"/>
        <end position="178"/>
    </location>
</feature>
<comment type="subcellular location">
    <subcellularLocation>
        <location evidence="1">Cell membrane</location>
        <topology evidence="1">Multi-pass membrane protein</topology>
    </subcellularLocation>
</comment>
<protein>
    <submittedName>
        <fullName evidence="10">AzlC family protein</fullName>
    </submittedName>
</protein>
<dbReference type="STRING" id="749414.SBI_04697"/>
<feature type="region of interest" description="Disordered" evidence="8">
    <location>
        <begin position="151"/>
        <end position="195"/>
    </location>
</feature>
<evidence type="ECO:0000256" key="8">
    <source>
        <dbReference type="SAM" id="MobiDB-lite"/>
    </source>
</evidence>
<keyword evidence="11" id="KW-1185">Reference proteome</keyword>
<reference evidence="10 11" key="1">
    <citation type="journal article" date="2010" name="J. Bacteriol.">
        <title>Genome sequence of the milbemycin-producing bacterium Streptomyces bingchenggensis.</title>
        <authorList>
            <person name="Wang X.J."/>
            <person name="Yan Y.J."/>
            <person name="Zhang B."/>
            <person name="An J."/>
            <person name="Wang J.J."/>
            <person name="Tian J."/>
            <person name="Jiang L."/>
            <person name="Chen Y.H."/>
            <person name="Huang S.X."/>
            <person name="Yin M."/>
            <person name="Zhang J."/>
            <person name="Gao A.L."/>
            <person name="Liu C.X."/>
            <person name="Zhu Z.X."/>
            <person name="Xiang W.S."/>
        </authorList>
    </citation>
    <scope>NUCLEOTIDE SEQUENCE [LARGE SCALE GENOMIC DNA]</scope>
    <source>
        <strain evidence="10 11">BCW-1</strain>
    </source>
</reference>
<dbReference type="RefSeq" id="WP_014177287.1">
    <property type="nucleotide sequence ID" value="NC_016582.1"/>
</dbReference>
<keyword evidence="5 9" id="KW-0812">Transmembrane</keyword>
<comment type="similarity">
    <text evidence="2">Belongs to the AzlC family.</text>
</comment>
<dbReference type="InterPro" id="IPR011606">
    <property type="entry name" value="Brnchd-chn_aa_trnsp_permease"/>
</dbReference>
<evidence type="ECO:0000256" key="1">
    <source>
        <dbReference type="ARBA" id="ARBA00004651"/>
    </source>
</evidence>
<evidence type="ECO:0000313" key="11">
    <source>
        <dbReference type="Proteomes" id="UP000000377"/>
    </source>
</evidence>
<organism evidence="10 11">
    <name type="scientific">Streptomyces bingchenggensis (strain BCW-1)</name>
    <dbReference type="NCBI Taxonomy" id="749414"/>
    <lineage>
        <taxon>Bacteria</taxon>
        <taxon>Bacillati</taxon>
        <taxon>Actinomycetota</taxon>
        <taxon>Actinomycetes</taxon>
        <taxon>Kitasatosporales</taxon>
        <taxon>Streptomycetaceae</taxon>
        <taxon>Streptomyces</taxon>
    </lineage>
</organism>
<dbReference type="GO" id="GO:0005886">
    <property type="term" value="C:plasma membrane"/>
    <property type="evidence" value="ECO:0007669"/>
    <property type="project" value="UniProtKB-SubCell"/>
</dbReference>
<keyword evidence="3" id="KW-0813">Transport</keyword>
<dbReference type="PANTHER" id="PTHR34979:SF1">
    <property type="entry name" value="INNER MEMBRANE PROTEIN YGAZ"/>
    <property type="match status" value="1"/>
</dbReference>
<keyword evidence="6 9" id="KW-1133">Transmembrane helix</keyword>
<dbReference type="Pfam" id="PF03591">
    <property type="entry name" value="AzlC"/>
    <property type="match status" value="1"/>
</dbReference>
<sequence>MAAGLVLNARLPLFGLAVADVLGGVRWPARLLGSHALVDQSAAFALAQREPARRRAAFFVCGALLYVMWNLGTLLGVVAGRAMGDPGALGLDAAEPMVLLALVLPALREPRTRRAALLGAAIALGCTPFLPGGLPVLVALVGVAAAAAGGGTGGSRGAGGPHGTGGSHDTGGARGPGGTHDTDGSHGAAGAEGNA</sequence>
<feature type="transmembrane region" description="Helical" evidence="9">
    <location>
        <begin position="86"/>
        <end position="104"/>
    </location>
</feature>
<evidence type="ECO:0000313" key="10">
    <source>
        <dbReference type="EMBL" id="ADI07817.1"/>
    </source>
</evidence>
<evidence type="ECO:0000256" key="3">
    <source>
        <dbReference type="ARBA" id="ARBA00022448"/>
    </source>
</evidence>
<dbReference type="PATRIC" id="fig|749414.3.peg.4856"/>
<dbReference type="eggNOG" id="COG1296">
    <property type="taxonomic scope" value="Bacteria"/>
</dbReference>
<proteinExistence type="inferred from homology"/>
<dbReference type="EMBL" id="CP002047">
    <property type="protein sequence ID" value="ADI07817.1"/>
    <property type="molecule type" value="Genomic_DNA"/>
</dbReference>
<evidence type="ECO:0000256" key="9">
    <source>
        <dbReference type="SAM" id="Phobius"/>
    </source>
</evidence>
<evidence type="ECO:0000256" key="6">
    <source>
        <dbReference type="ARBA" id="ARBA00022989"/>
    </source>
</evidence>
<dbReference type="KEGG" id="sbh:SBI_04697"/>
<gene>
    <name evidence="10" type="ordered locus">SBI_04697</name>
</gene>
<feature type="transmembrane region" description="Helical" evidence="9">
    <location>
        <begin position="56"/>
        <end position="80"/>
    </location>
</feature>
<dbReference type="AlphaFoldDB" id="D7BZ81"/>
<evidence type="ECO:0000256" key="4">
    <source>
        <dbReference type="ARBA" id="ARBA00022475"/>
    </source>
</evidence>